<accession>A0AAV5T155</accession>
<evidence type="ECO:0000313" key="2">
    <source>
        <dbReference type="Proteomes" id="UP001432027"/>
    </source>
</evidence>
<keyword evidence="2" id="KW-1185">Reference proteome</keyword>
<dbReference type="EMBL" id="BTSX01000002">
    <property type="protein sequence ID" value="GMS86563.1"/>
    <property type="molecule type" value="Genomic_DNA"/>
</dbReference>
<dbReference type="AlphaFoldDB" id="A0AAV5T155"/>
<feature type="non-terminal residue" evidence="1">
    <location>
        <position position="109"/>
    </location>
</feature>
<comment type="caution">
    <text evidence="1">The sequence shown here is derived from an EMBL/GenBank/DDBJ whole genome shotgun (WGS) entry which is preliminary data.</text>
</comment>
<organism evidence="1 2">
    <name type="scientific">Pristionchus entomophagus</name>
    <dbReference type="NCBI Taxonomy" id="358040"/>
    <lineage>
        <taxon>Eukaryota</taxon>
        <taxon>Metazoa</taxon>
        <taxon>Ecdysozoa</taxon>
        <taxon>Nematoda</taxon>
        <taxon>Chromadorea</taxon>
        <taxon>Rhabditida</taxon>
        <taxon>Rhabditina</taxon>
        <taxon>Diplogasteromorpha</taxon>
        <taxon>Diplogasteroidea</taxon>
        <taxon>Neodiplogasteridae</taxon>
        <taxon>Pristionchus</taxon>
    </lineage>
</organism>
<protein>
    <submittedName>
        <fullName evidence="1">Uncharacterized protein</fullName>
    </submittedName>
</protein>
<proteinExistence type="predicted"/>
<dbReference type="Proteomes" id="UP001432027">
    <property type="component" value="Unassembled WGS sequence"/>
</dbReference>
<evidence type="ECO:0000313" key="1">
    <source>
        <dbReference type="EMBL" id="GMS86563.1"/>
    </source>
</evidence>
<sequence>ILLFLATAIPIHEGRFSSSLAHEEDSVREMLKSRGLPEPAIEDYLNGRFDHGPFTEEKQHRLKMWYERWAKYIHARGEHEFATTMVTRPITTTEAPTTPAHPSPAVQVL</sequence>
<reference evidence="1" key="1">
    <citation type="submission" date="2023-10" db="EMBL/GenBank/DDBJ databases">
        <title>Genome assembly of Pristionchus species.</title>
        <authorList>
            <person name="Yoshida K."/>
            <person name="Sommer R.J."/>
        </authorList>
    </citation>
    <scope>NUCLEOTIDE SEQUENCE</scope>
    <source>
        <strain evidence="1">RS0144</strain>
    </source>
</reference>
<gene>
    <name evidence="1" type="ORF">PENTCL1PPCAC_8738</name>
</gene>
<name>A0AAV5T155_9BILA</name>
<feature type="non-terminal residue" evidence="1">
    <location>
        <position position="1"/>
    </location>
</feature>